<dbReference type="AlphaFoldDB" id="A0A804MYQ5"/>
<dbReference type="EnsemblPlants" id="Zm00001eb121740_T001">
    <property type="protein sequence ID" value="Zm00001eb121740_P001"/>
    <property type="gene ID" value="Zm00001eb121740"/>
</dbReference>
<evidence type="ECO:0000313" key="1">
    <source>
        <dbReference type="EnsemblPlants" id="Zm00001eb121740_P001"/>
    </source>
</evidence>
<reference evidence="1" key="2">
    <citation type="submission" date="2019-07" db="EMBL/GenBank/DDBJ databases">
        <authorList>
            <person name="Seetharam A."/>
            <person name="Woodhouse M."/>
            <person name="Cannon E."/>
        </authorList>
    </citation>
    <scope>NUCLEOTIDE SEQUENCE [LARGE SCALE GENOMIC DNA]</scope>
    <source>
        <strain evidence="1">cv. B73</strain>
    </source>
</reference>
<accession>A0A804MYQ5</accession>
<protein>
    <submittedName>
        <fullName evidence="1">Uncharacterized protein</fullName>
    </submittedName>
</protein>
<dbReference type="InParanoid" id="A0A804MYQ5"/>
<organism evidence="1 2">
    <name type="scientific">Zea mays</name>
    <name type="common">Maize</name>
    <dbReference type="NCBI Taxonomy" id="4577"/>
    <lineage>
        <taxon>Eukaryota</taxon>
        <taxon>Viridiplantae</taxon>
        <taxon>Streptophyta</taxon>
        <taxon>Embryophyta</taxon>
        <taxon>Tracheophyta</taxon>
        <taxon>Spermatophyta</taxon>
        <taxon>Magnoliopsida</taxon>
        <taxon>Liliopsida</taxon>
        <taxon>Poales</taxon>
        <taxon>Poaceae</taxon>
        <taxon>PACMAD clade</taxon>
        <taxon>Panicoideae</taxon>
        <taxon>Andropogonodae</taxon>
        <taxon>Andropogoneae</taxon>
        <taxon>Tripsacinae</taxon>
        <taxon>Zea</taxon>
    </lineage>
</organism>
<dbReference type="Gramene" id="Zm00001eb121740_T001">
    <property type="protein sequence ID" value="Zm00001eb121740_P001"/>
    <property type="gene ID" value="Zm00001eb121740"/>
</dbReference>
<reference evidence="2" key="1">
    <citation type="submission" date="2015-12" db="EMBL/GenBank/DDBJ databases">
        <title>Update maize B73 reference genome by single molecule sequencing technologies.</title>
        <authorList>
            <consortium name="Maize Genome Sequencing Project"/>
            <person name="Ware D."/>
        </authorList>
    </citation>
    <scope>NUCLEOTIDE SEQUENCE [LARGE SCALE GENOMIC DNA]</scope>
    <source>
        <strain evidence="2">cv. B73</strain>
    </source>
</reference>
<evidence type="ECO:0000313" key="2">
    <source>
        <dbReference type="Proteomes" id="UP000007305"/>
    </source>
</evidence>
<keyword evidence="2" id="KW-1185">Reference proteome</keyword>
<proteinExistence type="predicted"/>
<gene>
    <name evidence="1" type="primary">LOC103649655</name>
</gene>
<sequence length="149" mass="17053">MAMRRTLMKNSLVLQMSPLATCRFLSLNSTLLWFYDELIHMYFIILCGAYRISHWRVSLLANGANCLMIFFFEHLPPGLDKGKVKATRQSKCGVCGEYGHRTGSAKCRYTGAKTRKRCRKVNAKVGAKPKIYVDDDDQRGESSVPKRRR</sequence>
<dbReference type="Proteomes" id="UP000007305">
    <property type="component" value="Chromosome 3"/>
</dbReference>
<reference evidence="1" key="3">
    <citation type="submission" date="2021-05" db="UniProtKB">
        <authorList>
            <consortium name="EnsemblPlants"/>
        </authorList>
    </citation>
    <scope>IDENTIFICATION</scope>
    <source>
        <strain evidence="1">cv. B73</strain>
    </source>
</reference>
<name>A0A804MYQ5_MAIZE</name>